<evidence type="ECO:0000259" key="4">
    <source>
        <dbReference type="PROSITE" id="PS50995"/>
    </source>
</evidence>
<dbReference type="PRINTS" id="PR00598">
    <property type="entry name" value="HTHMARR"/>
</dbReference>
<comment type="caution">
    <text evidence="5">The sequence shown here is derived from an EMBL/GenBank/DDBJ whole genome shotgun (WGS) entry which is preliminary data.</text>
</comment>
<keyword evidence="1" id="KW-0805">Transcription regulation</keyword>
<dbReference type="SMART" id="SM00347">
    <property type="entry name" value="HTH_MARR"/>
    <property type="match status" value="1"/>
</dbReference>
<organism evidence="5 6">
    <name type="scientific">Aquirufa regiilacus</name>
    <dbReference type="NCBI Taxonomy" id="3024868"/>
    <lineage>
        <taxon>Bacteria</taxon>
        <taxon>Pseudomonadati</taxon>
        <taxon>Bacteroidota</taxon>
        <taxon>Cytophagia</taxon>
        <taxon>Cytophagales</taxon>
        <taxon>Flectobacillaceae</taxon>
        <taxon>Aquirufa</taxon>
    </lineage>
</organism>
<proteinExistence type="predicted"/>
<dbReference type="PANTHER" id="PTHR42756">
    <property type="entry name" value="TRANSCRIPTIONAL REGULATOR, MARR"/>
    <property type="match status" value="1"/>
</dbReference>
<dbReference type="PROSITE" id="PS50995">
    <property type="entry name" value="HTH_MARR_2"/>
    <property type="match status" value="1"/>
</dbReference>
<dbReference type="RefSeq" id="WP_315575031.1">
    <property type="nucleotide sequence ID" value="NZ_JARDXH010000001.1"/>
</dbReference>
<dbReference type="Proteomes" id="UP001249959">
    <property type="component" value="Unassembled WGS sequence"/>
</dbReference>
<evidence type="ECO:0000256" key="3">
    <source>
        <dbReference type="ARBA" id="ARBA00023163"/>
    </source>
</evidence>
<dbReference type="InterPro" id="IPR036388">
    <property type="entry name" value="WH-like_DNA-bd_sf"/>
</dbReference>
<name>A0ABU3TSL2_9BACT</name>
<feature type="domain" description="HTH marR-type" evidence="4">
    <location>
        <begin position="1"/>
        <end position="135"/>
    </location>
</feature>
<reference evidence="5 6" key="1">
    <citation type="submission" date="2023-09" db="EMBL/GenBank/DDBJ databases">
        <title>Aquirufa genomes.</title>
        <authorList>
            <person name="Pitt A."/>
        </authorList>
    </citation>
    <scope>NUCLEOTIDE SEQUENCE [LARGE SCALE GENOMIC DNA]</scope>
    <source>
        <strain evidence="5 6">LEOWEIH-7C</strain>
    </source>
</reference>
<keyword evidence="3" id="KW-0804">Transcription</keyword>
<dbReference type="EMBL" id="JAVNWW010000002">
    <property type="protein sequence ID" value="MDU0808866.1"/>
    <property type="molecule type" value="Genomic_DNA"/>
</dbReference>
<gene>
    <name evidence="5" type="ORF">PQG45_07445</name>
</gene>
<dbReference type="SUPFAM" id="SSF46785">
    <property type="entry name" value="Winged helix' DNA-binding domain"/>
    <property type="match status" value="1"/>
</dbReference>
<keyword evidence="6" id="KW-1185">Reference proteome</keyword>
<evidence type="ECO:0000256" key="1">
    <source>
        <dbReference type="ARBA" id="ARBA00023015"/>
    </source>
</evidence>
<accession>A0ABU3TSL2</accession>
<dbReference type="Gene3D" id="1.10.10.10">
    <property type="entry name" value="Winged helix-like DNA-binding domain superfamily/Winged helix DNA-binding domain"/>
    <property type="match status" value="1"/>
</dbReference>
<evidence type="ECO:0000256" key="2">
    <source>
        <dbReference type="ARBA" id="ARBA00023125"/>
    </source>
</evidence>
<protein>
    <submittedName>
        <fullName evidence="5">MarR family transcriptional regulator</fullName>
    </submittedName>
</protein>
<evidence type="ECO:0000313" key="5">
    <source>
        <dbReference type="EMBL" id="MDU0808866.1"/>
    </source>
</evidence>
<dbReference type="PANTHER" id="PTHR42756:SF1">
    <property type="entry name" value="TRANSCRIPTIONAL REPRESSOR OF EMRAB OPERON"/>
    <property type="match status" value="1"/>
</dbReference>
<dbReference type="Pfam" id="PF01047">
    <property type="entry name" value="MarR"/>
    <property type="match status" value="1"/>
</dbReference>
<evidence type="ECO:0000313" key="6">
    <source>
        <dbReference type="Proteomes" id="UP001249959"/>
    </source>
</evidence>
<keyword evidence="2" id="KW-0238">DNA-binding</keyword>
<dbReference type="InterPro" id="IPR000835">
    <property type="entry name" value="HTH_MarR-typ"/>
</dbReference>
<sequence length="154" mass="17769">MKAEKTVDFQIKSSWYAISRMYNTYSAQFDMTMAIGYVLLHIDKEGTSATKIAPALGLESRSLTRMLKTLEDKKWIRREANYADKRVVKIFLTDLGKQKRDQAKQGVLVFNDLIYQRIGEEKLADFFEVIGSINKILDEESDTIFESVSNKLKQ</sequence>
<dbReference type="InterPro" id="IPR036390">
    <property type="entry name" value="WH_DNA-bd_sf"/>
</dbReference>